<evidence type="ECO:0000313" key="3">
    <source>
        <dbReference type="Proteomes" id="UP000265725"/>
    </source>
</evidence>
<dbReference type="EMBL" id="CP032418">
    <property type="protein sequence ID" value="AYC30050.1"/>
    <property type="molecule type" value="Genomic_DNA"/>
</dbReference>
<proteinExistence type="predicted"/>
<dbReference type="Pfam" id="PF00085">
    <property type="entry name" value="Thioredoxin"/>
    <property type="match status" value="1"/>
</dbReference>
<evidence type="ECO:0000259" key="1">
    <source>
        <dbReference type="Pfam" id="PF00085"/>
    </source>
</evidence>
<keyword evidence="3" id="KW-1185">Reference proteome</keyword>
<sequence length="104" mass="12158">MEEWSIDQWNKERTNTEQTALFVYTTMCGTCQVAEKMLAIIQTMRPNLRIGKINVQFASQLVEQYKIESVPCLLVEKQGNMEQKLYAFQSVPYLLEIFDKKTLT</sequence>
<dbReference type="Proteomes" id="UP000265725">
    <property type="component" value="Chromosome"/>
</dbReference>
<dbReference type="Gene3D" id="3.40.30.10">
    <property type="entry name" value="Glutaredoxin"/>
    <property type="match status" value="1"/>
</dbReference>
<protein>
    <submittedName>
        <fullName evidence="2">Thioredoxin</fullName>
    </submittedName>
</protein>
<reference evidence="3" key="1">
    <citation type="submission" date="2018-09" db="EMBL/GenBank/DDBJ databases">
        <authorList>
            <person name="Zhu H."/>
        </authorList>
    </citation>
    <scope>NUCLEOTIDE SEQUENCE [LARGE SCALE GENOMIC DNA]</scope>
    <source>
        <strain evidence="3">K2R23-3</strain>
    </source>
</reference>
<dbReference type="SUPFAM" id="SSF52833">
    <property type="entry name" value="Thioredoxin-like"/>
    <property type="match status" value="1"/>
</dbReference>
<dbReference type="KEGG" id="paek:D3873_09250"/>
<organism evidence="2 3">
    <name type="scientific">Paenisporosarcina cavernae</name>
    <dbReference type="NCBI Taxonomy" id="2320858"/>
    <lineage>
        <taxon>Bacteria</taxon>
        <taxon>Bacillati</taxon>
        <taxon>Bacillota</taxon>
        <taxon>Bacilli</taxon>
        <taxon>Bacillales</taxon>
        <taxon>Caryophanaceae</taxon>
        <taxon>Paenisporosarcina</taxon>
    </lineage>
</organism>
<feature type="domain" description="Thioredoxin" evidence="1">
    <location>
        <begin position="9"/>
        <end position="84"/>
    </location>
</feature>
<evidence type="ECO:0000313" key="2">
    <source>
        <dbReference type="EMBL" id="AYC30050.1"/>
    </source>
</evidence>
<name>A0A385YUT9_9BACL</name>
<dbReference type="OrthoDB" id="5784238at2"/>
<dbReference type="InterPro" id="IPR013766">
    <property type="entry name" value="Thioredoxin_domain"/>
</dbReference>
<accession>A0A385YUT9</accession>
<dbReference type="RefSeq" id="WP_119883767.1">
    <property type="nucleotide sequence ID" value="NZ_CP032418.1"/>
</dbReference>
<dbReference type="InterPro" id="IPR036249">
    <property type="entry name" value="Thioredoxin-like_sf"/>
</dbReference>
<dbReference type="CDD" id="cd02947">
    <property type="entry name" value="TRX_family"/>
    <property type="match status" value="1"/>
</dbReference>
<dbReference type="AlphaFoldDB" id="A0A385YUT9"/>
<gene>
    <name evidence="2" type="ORF">D3873_09250</name>
</gene>